<dbReference type="AlphaFoldDB" id="A0A238ZEJ0"/>
<protein>
    <recommendedName>
        <fullName evidence="4">MORN repeat variant</fullName>
    </recommendedName>
</protein>
<dbReference type="EMBL" id="FZNY01000003">
    <property type="protein sequence ID" value="SNR81767.1"/>
    <property type="molecule type" value="Genomic_DNA"/>
</dbReference>
<dbReference type="Gene3D" id="2.40.128.490">
    <property type="entry name" value="Uncharacterised protein PF14869, DUF4488"/>
    <property type="match status" value="1"/>
</dbReference>
<feature type="chain" id="PRO_5012669719" description="MORN repeat variant" evidence="1">
    <location>
        <begin position="20"/>
        <end position="148"/>
    </location>
</feature>
<name>A0A238ZEJ0_9FLAO</name>
<keyword evidence="3" id="KW-1185">Reference proteome</keyword>
<proteinExistence type="predicted"/>
<dbReference type="RefSeq" id="WP_089371496.1">
    <property type="nucleotide sequence ID" value="NZ_BMEP01000001.1"/>
</dbReference>
<gene>
    <name evidence="2" type="ORF">SAMN06265376_103167</name>
</gene>
<sequence length="148" mass="17226">MKALLFFSCYLMVATLVTSDGGNITNEKISLEGVWELQNQQMYEDGTVSEIMENENGYRQVKMYSKGKVMWTRNDPSDSNEWFGYGTYTIKNGMLEERLEYASGPMMKVVDTTQVFRFELVMEKKAYQQIQLDDDGNRFHGESYTRVE</sequence>
<dbReference type="Proteomes" id="UP000198379">
    <property type="component" value="Unassembled WGS sequence"/>
</dbReference>
<evidence type="ECO:0000256" key="1">
    <source>
        <dbReference type="SAM" id="SignalP"/>
    </source>
</evidence>
<evidence type="ECO:0000313" key="2">
    <source>
        <dbReference type="EMBL" id="SNR81767.1"/>
    </source>
</evidence>
<accession>A0A238ZEJ0</accession>
<keyword evidence="1" id="KW-0732">Signal</keyword>
<feature type="signal peptide" evidence="1">
    <location>
        <begin position="1"/>
        <end position="19"/>
    </location>
</feature>
<organism evidence="2 3">
    <name type="scientific">Dokdonia pacifica</name>
    <dbReference type="NCBI Taxonomy" id="1627892"/>
    <lineage>
        <taxon>Bacteria</taxon>
        <taxon>Pseudomonadati</taxon>
        <taxon>Bacteroidota</taxon>
        <taxon>Flavobacteriia</taxon>
        <taxon>Flavobacteriales</taxon>
        <taxon>Flavobacteriaceae</taxon>
        <taxon>Dokdonia</taxon>
    </lineage>
</organism>
<evidence type="ECO:0000313" key="3">
    <source>
        <dbReference type="Proteomes" id="UP000198379"/>
    </source>
</evidence>
<evidence type="ECO:0008006" key="4">
    <source>
        <dbReference type="Google" id="ProtNLM"/>
    </source>
</evidence>
<dbReference type="OrthoDB" id="1441376at2"/>
<reference evidence="2 3" key="1">
    <citation type="submission" date="2017-06" db="EMBL/GenBank/DDBJ databases">
        <authorList>
            <person name="Kim H.J."/>
            <person name="Triplett B.A."/>
        </authorList>
    </citation>
    <scope>NUCLEOTIDE SEQUENCE [LARGE SCALE GENOMIC DNA]</scope>
    <source>
        <strain evidence="2 3">DSM 25597</strain>
    </source>
</reference>